<organism evidence="1 2">
    <name type="scientific">Allokutzneria albata</name>
    <name type="common">Kibdelosporangium albatum</name>
    <dbReference type="NCBI Taxonomy" id="211114"/>
    <lineage>
        <taxon>Bacteria</taxon>
        <taxon>Bacillati</taxon>
        <taxon>Actinomycetota</taxon>
        <taxon>Actinomycetes</taxon>
        <taxon>Pseudonocardiales</taxon>
        <taxon>Pseudonocardiaceae</taxon>
        <taxon>Allokutzneria</taxon>
    </lineage>
</organism>
<proteinExistence type="predicted"/>
<dbReference type="AlphaFoldDB" id="A0A1G9T700"/>
<dbReference type="Proteomes" id="UP000183376">
    <property type="component" value="Chromosome I"/>
</dbReference>
<keyword evidence="2" id="KW-1185">Reference proteome</keyword>
<gene>
    <name evidence="1" type="ORF">SAMN04489726_1597</name>
</gene>
<sequence>MLDTKDIIDVMTAHLAVNDTYRLSEDEHLTFL</sequence>
<dbReference type="EMBL" id="LT629701">
    <property type="protein sequence ID" value="SDM43417.1"/>
    <property type="molecule type" value="Genomic_DNA"/>
</dbReference>
<protein>
    <submittedName>
        <fullName evidence="1">Uncharacterized protein</fullName>
    </submittedName>
</protein>
<name>A0A1G9T700_ALLAB</name>
<reference evidence="1 2" key="1">
    <citation type="submission" date="2016-10" db="EMBL/GenBank/DDBJ databases">
        <authorList>
            <person name="de Groot N.N."/>
        </authorList>
    </citation>
    <scope>NUCLEOTIDE SEQUENCE [LARGE SCALE GENOMIC DNA]</scope>
    <source>
        <strain evidence="1 2">DSM 44149</strain>
    </source>
</reference>
<evidence type="ECO:0000313" key="2">
    <source>
        <dbReference type="Proteomes" id="UP000183376"/>
    </source>
</evidence>
<accession>A0A1G9T700</accession>
<evidence type="ECO:0000313" key="1">
    <source>
        <dbReference type="EMBL" id="SDM43417.1"/>
    </source>
</evidence>